<evidence type="ECO:0000313" key="1">
    <source>
        <dbReference type="EMBL" id="CAB4560313.1"/>
    </source>
</evidence>
<protein>
    <submittedName>
        <fullName evidence="1">Unannotated protein</fullName>
    </submittedName>
</protein>
<proteinExistence type="predicted"/>
<dbReference type="AlphaFoldDB" id="A0A6J6DDH7"/>
<gene>
    <name evidence="1" type="ORF">UFOPK1591_00688</name>
</gene>
<dbReference type="EMBL" id="CAEZTD010000042">
    <property type="protein sequence ID" value="CAB4560313.1"/>
    <property type="molecule type" value="Genomic_DNA"/>
</dbReference>
<sequence length="211" mass="22570">MVATLDFNRGRSLSEHLADPVGDELLEPCAACLTRRSDGRANAAGGVGRSGHPCLEFARAITIENEVRVRIDETGNHRTSATVDDRVDVVASADFGRSRGANPRHNAVIHNERSVVDDSQRDSAAVTGNATRRAQGGFVGDELADVREQRASHDFEYYPSSIGMRRPRVSATSTARSYPASTWRITPVPGSFVSTRASFSAASGVPSATVT</sequence>
<name>A0A6J6DDH7_9ZZZZ</name>
<accession>A0A6J6DDH7</accession>
<reference evidence="1" key="1">
    <citation type="submission" date="2020-05" db="EMBL/GenBank/DDBJ databases">
        <authorList>
            <person name="Chiriac C."/>
            <person name="Salcher M."/>
            <person name="Ghai R."/>
            <person name="Kavagutti S V."/>
        </authorList>
    </citation>
    <scope>NUCLEOTIDE SEQUENCE</scope>
</reference>
<organism evidence="1">
    <name type="scientific">freshwater metagenome</name>
    <dbReference type="NCBI Taxonomy" id="449393"/>
    <lineage>
        <taxon>unclassified sequences</taxon>
        <taxon>metagenomes</taxon>
        <taxon>ecological metagenomes</taxon>
    </lineage>
</organism>